<feature type="region of interest" description="Disordered" evidence="9">
    <location>
        <begin position="46"/>
        <end position="66"/>
    </location>
</feature>
<accession>A0A5B8MHN9</accession>
<dbReference type="PANTHER" id="PTHR42907:SF1">
    <property type="entry name" value="FMN-LINKED OXIDOREDUCTASES SUPERFAMILY PROTEIN"/>
    <property type="match status" value="1"/>
</dbReference>
<evidence type="ECO:0000256" key="6">
    <source>
        <dbReference type="ARBA" id="ARBA00022857"/>
    </source>
</evidence>
<protein>
    <submittedName>
        <fullName evidence="11">tRNA-dihydrouridine synthase</fullName>
    </submittedName>
</protein>
<dbReference type="GO" id="GO:0050660">
    <property type="term" value="F:flavin adenine dinucleotide binding"/>
    <property type="evidence" value="ECO:0007669"/>
    <property type="project" value="InterPro"/>
</dbReference>
<evidence type="ECO:0000256" key="4">
    <source>
        <dbReference type="ARBA" id="ARBA00022643"/>
    </source>
</evidence>
<comment type="cofactor">
    <cofactor evidence="1">
        <name>FMN</name>
        <dbReference type="ChEBI" id="CHEBI:58210"/>
    </cofactor>
</comment>
<dbReference type="CDD" id="cd02801">
    <property type="entry name" value="DUS_like_FMN"/>
    <property type="match status" value="1"/>
</dbReference>
<dbReference type="OrthoDB" id="10262250at2759"/>
<dbReference type="PANTHER" id="PTHR42907">
    <property type="entry name" value="FMN-LINKED OXIDOREDUCTASES SUPERFAMILY PROTEIN"/>
    <property type="match status" value="1"/>
</dbReference>
<keyword evidence="12" id="KW-1185">Reference proteome</keyword>
<gene>
    <name evidence="11" type="ORF">A3770_02p14000</name>
</gene>
<dbReference type="EMBL" id="CP031035">
    <property type="protein sequence ID" value="QDZ18882.1"/>
    <property type="molecule type" value="Genomic_DNA"/>
</dbReference>
<evidence type="ECO:0000256" key="8">
    <source>
        <dbReference type="ARBA" id="ARBA00023002"/>
    </source>
</evidence>
<evidence type="ECO:0000256" key="1">
    <source>
        <dbReference type="ARBA" id="ARBA00001917"/>
    </source>
</evidence>
<keyword evidence="6" id="KW-0521">NADP</keyword>
<keyword evidence="3" id="KW-0285">Flavoprotein</keyword>
<dbReference type="InterPro" id="IPR018517">
    <property type="entry name" value="tRNA_hU_synthase_CS"/>
</dbReference>
<keyword evidence="2" id="KW-0820">tRNA-binding</keyword>
<keyword evidence="5" id="KW-0819">tRNA processing</keyword>
<dbReference type="InterPro" id="IPR004653">
    <property type="entry name" value="DusA"/>
</dbReference>
<sequence>MGSVKQCLRRVGVLGRSTSGGRVFDGTSGLRSVELCARSGVMTRSSTTSLGTAAGEGQQHEEGTTSSSLLSVAPMMEWTDVHYRTLARLMTRRTLLYTEMIVDKTLVFQDKAGNSLDRYLHFPELQHPVVLQLGGNKASELEAAVNLAVAYGYDEINLNCGCPSPRVSGKGCFGAALMKEPSTVREIVESMARASPVPVTVKCRLGVDDNDTYPELVEFVKRTSEGLPIHHYVIHARKAFLKGLSPAQNRNVPPLKYDWVYQLSQDFPHLQFSLNGGVQNLEEARELLDRRGEAGGRLHGVMIGRAAYQRPWHTLSDADRAIYGESENPCTSRRQLLTAYSQLCDGKIEAYSKAFGCKPGQVIRKMVKPLLGMFYAEPGTSKWKKSLESMLQSGSAKSVGEIVLKGMVHIPEEILDASPQAKLVHETRTDDEGNKKRVFSMVE</sequence>
<organism evidence="11 12">
    <name type="scientific">Chloropicon primus</name>
    <dbReference type="NCBI Taxonomy" id="1764295"/>
    <lineage>
        <taxon>Eukaryota</taxon>
        <taxon>Viridiplantae</taxon>
        <taxon>Chlorophyta</taxon>
        <taxon>Chloropicophyceae</taxon>
        <taxon>Chloropicales</taxon>
        <taxon>Chloropicaceae</taxon>
        <taxon>Chloropicon</taxon>
    </lineage>
</organism>
<dbReference type="Pfam" id="PF01207">
    <property type="entry name" value="Dus"/>
    <property type="match status" value="1"/>
</dbReference>
<evidence type="ECO:0000256" key="2">
    <source>
        <dbReference type="ARBA" id="ARBA00022555"/>
    </source>
</evidence>
<dbReference type="Gene3D" id="3.20.20.70">
    <property type="entry name" value="Aldolase class I"/>
    <property type="match status" value="1"/>
</dbReference>
<dbReference type="Proteomes" id="UP000316726">
    <property type="component" value="Chromosome 2"/>
</dbReference>
<dbReference type="InterPro" id="IPR035587">
    <property type="entry name" value="DUS-like_FMN-bd"/>
</dbReference>
<dbReference type="GO" id="GO:0000049">
    <property type="term" value="F:tRNA binding"/>
    <property type="evidence" value="ECO:0007669"/>
    <property type="project" value="UniProtKB-KW"/>
</dbReference>
<evidence type="ECO:0000256" key="5">
    <source>
        <dbReference type="ARBA" id="ARBA00022694"/>
    </source>
</evidence>
<name>A0A5B8MHN9_9CHLO</name>
<reference evidence="11 12" key="1">
    <citation type="submission" date="2018-07" db="EMBL/GenBank/DDBJ databases">
        <title>The complete nuclear genome of the prasinophyte Chloropicon primus (CCMP1205).</title>
        <authorList>
            <person name="Pombert J.-F."/>
            <person name="Otis C."/>
            <person name="Turmel M."/>
            <person name="Lemieux C."/>
        </authorList>
    </citation>
    <scope>NUCLEOTIDE SEQUENCE [LARGE SCALE GENOMIC DNA]</scope>
    <source>
        <strain evidence="11 12">CCMP1205</strain>
    </source>
</reference>
<keyword evidence="4" id="KW-0288">FMN</keyword>
<dbReference type="STRING" id="1764295.A0A5B8MHN9"/>
<proteinExistence type="predicted"/>
<evidence type="ECO:0000256" key="9">
    <source>
        <dbReference type="SAM" id="MobiDB-lite"/>
    </source>
</evidence>
<evidence type="ECO:0000313" key="11">
    <source>
        <dbReference type="EMBL" id="QDZ18882.1"/>
    </source>
</evidence>
<evidence type="ECO:0000259" key="10">
    <source>
        <dbReference type="Pfam" id="PF01207"/>
    </source>
</evidence>
<feature type="domain" description="DUS-like FMN-binding" evidence="10">
    <location>
        <begin position="72"/>
        <end position="396"/>
    </location>
</feature>
<keyword evidence="8" id="KW-0560">Oxidoreductase</keyword>
<evidence type="ECO:0000256" key="7">
    <source>
        <dbReference type="ARBA" id="ARBA00022884"/>
    </source>
</evidence>
<dbReference type="InterPro" id="IPR013785">
    <property type="entry name" value="Aldolase_TIM"/>
</dbReference>
<dbReference type="PROSITE" id="PS01136">
    <property type="entry name" value="UPF0034"/>
    <property type="match status" value="1"/>
</dbReference>
<dbReference type="AlphaFoldDB" id="A0A5B8MHN9"/>
<dbReference type="NCBIfam" id="NF008774">
    <property type="entry name" value="PRK11815.1"/>
    <property type="match status" value="1"/>
</dbReference>
<evidence type="ECO:0000256" key="3">
    <source>
        <dbReference type="ARBA" id="ARBA00022630"/>
    </source>
</evidence>
<evidence type="ECO:0000313" key="12">
    <source>
        <dbReference type="Proteomes" id="UP000316726"/>
    </source>
</evidence>
<dbReference type="GO" id="GO:0017150">
    <property type="term" value="F:tRNA dihydrouridine synthase activity"/>
    <property type="evidence" value="ECO:0007669"/>
    <property type="project" value="InterPro"/>
</dbReference>
<dbReference type="SUPFAM" id="SSF51395">
    <property type="entry name" value="FMN-linked oxidoreductases"/>
    <property type="match status" value="1"/>
</dbReference>
<keyword evidence="7" id="KW-0694">RNA-binding</keyword>